<evidence type="ECO:0000313" key="1">
    <source>
        <dbReference type="EMBL" id="VUZ39341.1"/>
    </source>
</evidence>
<proteinExistence type="predicted"/>
<gene>
    <name evidence="1" type="ORF">WMSIL1_LOCUS641</name>
</gene>
<dbReference type="AlphaFoldDB" id="A0A564XWC2"/>
<organism evidence="1 2">
    <name type="scientific">Hymenolepis diminuta</name>
    <name type="common">Rat tapeworm</name>
    <dbReference type="NCBI Taxonomy" id="6216"/>
    <lineage>
        <taxon>Eukaryota</taxon>
        <taxon>Metazoa</taxon>
        <taxon>Spiralia</taxon>
        <taxon>Lophotrochozoa</taxon>
        <taxon>Platyhelminthes</taxon>
        <taxon>Cestoda</taxon>
        <taxon>Eucestoda</taxon>
        <taxon>Cyclophyllidea</taxon>
        <taxon>Hymenolepididae</taxon>
        <taxon>Hymenolepis</taxon>
    </lineage>
</organism>
<name>A0A564XWC2_HYMDI</name>
<evidence type="ECO:0000313" key="2">
    <source>
        <dbReference type="Proteomes" id="UP000321570"/>
    </source>
</evidence>
<dbReference type="Proteomes" id="UP000321570">
    <property type="component" value="Unassembled WGS sequence"/>
</dbReference>
<protein>
    <submittedName>
        <fullName evidence="1">Uncharacterized protein</fullName>
    </submittedName>
</protein>
<sequence>MTKIHVAKHTSLYPASIQGVIKYLKCDNLLLFIFSITPAFHHVPSCFKCLPHAKAPSRLTQTTTPSDVSYI</sequence>
<reference evidence="1 2" key="1">
    <citation type="submission" date="2019-07" db="EMBL/GenBank/DDBJ databases">
        <authorList>
            <person name="Jastrzebski P J."/>
            <person name="Paukszto L."/>
            <person name="Jastrzebski P J."/>
        </authorList>
    </citation>
    <scope>NUCLEOTIDE SEQUENCE [LARGE SCALE GENOMIC DNA]</scope>
    <source>
        <strain evidence="1 2">WMS-il1</strain>
    </source>
</reference>
<keyword evidence="2" id="KW-1185">Reference proteome</keyword>
<dbReference type="EMBL" id="CABIJS010000012">
    <property type="protein sequence ID" value="VUZ39341.1"/>
    <property type="molecule type" value="Genomic_DNA"/>
</dbReference>
<accession>A0A564XWC2</accession>